<dbReference type="EMBL" id="JARBJD010000217">
    <property type="protein sequence ID" value="KAK2946856.1"/>
    <property type="molecule type" value="Genomic_DNA"/>
</dbReference>
<sequence length="87" mass="9866">MSSTIRALEGLQRIEHVNLRVSHSDILVKSGFFPTFWRFCDIMQWITLASRLMSTLNSNYLPQNGVLPSTSFFSISSSARSIQKTPD</sequence>
<evidence type="ECO:0000313" key="2">
    <source>
        <dbReference type="Proteomes" id="UP001281761"/>
    </source>
</evidence>
<evidence type="ECO:0000313" key="1">
    <source>
        <dbReference type="EMBL" id="KAK2946856.1"/>
    </source>
</evidence>
<gene>
    <name evidence="1" type="ORF">BLNAU_18235</name>
</gene>
<proteinExistence type="predicted"/>
<keyword evidence="2" id="KW-1185">Reference proteome</keyword>
<comment type="caution">
    <text evidence="1">The sequence shown here is derived from an EMBL/GenBank/DDBJ whole genome shotgun (WGS) entry which is preliminary data.</text>
</comment>
<protein>
    <submittedName>
        <fullName evidence="1">Uncharacterized protein</fullName>
    </submittedName>
</protein>
<accession>A0ABQ9X9B6</accession>
<name>A0ABQ9X9B6_9EUKA</name>
<reference evidence="1 2" key="1">
    <citation type="journal article" date="2022" name="bioRxiv">
        <title>Genomics of Preaxostyla Flagellates Illuminates Evolutionary Transitions and the Path Towards Mitochondrial Loss.</title>
        <authorList>
            <person name="Novak L.V.F."/>
            <person name="Treitli S.C."/>
            <person name="Pyrih J."/>
            <person name="Halakuc P."/>
            <person name="Pipaliya S.V."/>
            <person name="Vacek V."/>
            <person name="Brzon O."/>
            <person name="Soukal P."/>
            <person name="Eme L."/>
            <person name="Dacks J.B."/>
            <person name="Karnkowska A."/>
            <person name="Elias M."/>
            <person name="Hampl V."/>
        </authorList>
    </citation>
    <scope>NUCLEOTIDE SEQUENCE [LARGE SCALE GENOMIC DNA]</scope>
    <source>
        <strain evidence="1">NAU3</strain>
        <tissue evidence="1">Gut</tissue>
    </source>
</reference>
<dbReference type="Proteomes" id="UP001281761">
    <property type="component" value="Unassembled WGS sequence"/>
</dbReference>
<organism evidence="1 2">
    <name type="scientific">Blattamonas nauphoetae</name>
    <dbReference type="NCBI Taxonomy" id="2049346"/>
    <lineage>
        <taxon>Eukaryota</taxon>
        <taxon>Metamonada</taxon>
        <taxon>Preaxostyla</taxon>
        <taxon>Oxymonadida</taxon>
        <taxon>Blattamonas</taxon>
    </lineage>
</organism>